<gene>
    <name evidence="1" type="ORF">F897_01126</name>
</gene>
<accession>N9NXD7</accession>
<dbReference type="RefSeq" id="WP_005233892.1">
    <property type="nucleotide sequence ID" value="NZ_CP083658.1"/>
</dbReference>
<dbReference type="OrthoDB" id="6693048at2"/>
<organism evidence="1 2">
    <name type="scientific">Acinetobacter variabilis</name>
    <dbReference type="NCBI Taxonomy" id="70346"/>
    <lineage>
        <taxon>Bacteria</taxon>
        <taxon>Pseudomonadati</taxon>
        <taxon>Pseudomonadota</taxon>
        <taxon>Gammaproteobacteria</taxon>
        <taxon>Moraxellales</taxon>
        <taxon>Moraxellaceae</taxon>
        <taxon>Acinetobacter</taxon>
    </lineage>
</organism>
<dbReference type="EMBL" id="APRS01000007">
    <property type="protein sequence ID" value="ENX10236.1"/>
    <property type="molecule type" value="Genomic_DNA"/>
</dbReference>
<sequence>MSATEIFELRRNNLAKVIDQLIDSQQFKNGKEICEHFGLSAAYITQLLNSKRQIGEKAARELEQQLGLESLILDRAEAPVIEVAPNPVKMTLFQMQVVEQQAFKMKIIDSAENLVSWLKLEPQHYAIQVTGQYYFPSLKAGWWLVCDDQADLQPSGLICLYLINGLQLIVELISESQDSYQIQSLDESRKVSFQKSDVAKIHPVIAIVPPQQFS</sequence>
<evidence type="ECO:0000313" key="2">
    <source>
        <dbReference type="Proteomes" id="UP000013101"/>
    </source>
</evidence>
<reference evidence="1 2" key="1">
    <citation type="submission" date="2013-02" db="EMBL/GenBank/DDBJ databases">
        <title>The Genome Sequence of Acinetobacter sp. NIPH 2171.</title>
        <authorList>
            <consortium name="The Broad Institute Genome Sequencing Platform"/>
            <consortium name="The Broad Institute Genome Sequencing Center for Infectious Disease"/>
            <person name="Cerqueira G."/>
            <person name="Feldgarden M."/>
            <person name="Courvalin P."/>
            <person name="Perichon B."/>
            <person name="Grillot-Courvalin C."/>
            <person name="Clermont D."/>
            <person name="Rocha E."/>
            <person name="Yoon E.-J."/>
            <person name="Nemec A."/>
            <person name="Walker B."/>
            <person name="Young S.K."/>
            <person name="Zeng Q."/>
            <person name="Gargeya S."/>
            <person name="Fitzgerald M."/>
            <person name="Haas B."/>
            <person name="Abouelleil A."/>
            <person name="Alvarado L."/>
            <person name="Arachchi H.M."/>
            <person name="Berlin A.M."/>
            <person name="Chapman S.B."/>
            <person name="Dewar J."/>
            <person name="Goldberg J."/>
            <person name="Griggs A."/>
            <person name="Gujja S."/>
            <person name="Hansen M."/>
            <person name="Howarth C."/>
            <person name="Imamovic A."/>
            <person name="Larimer J."/>
            <person name="McCowan C."/>
            <person name="Murphy C."/>
            <person name="Neiman D."/>
            <person name="Pearson M."/>
            <person name="Priest M."/>
            <person name="Roberts A."/>
            <person name="Saif S."/>
            <person name="Shea T."/>
            <person name="Sisk P."/>
            <person name="Sykes S."/>
            <person name="Wortman J."/>
            <person name="Nusbaum C."/>
            <person name="Birren B."/>
        </authorList>
    </citation>
    <scope>NUCLEOTIDE SEQUENCE [LARGE SCALE GENOMIC DNA]</scope>
    <source>
        <strain evidence="1 2">NIPH 2171</strain>
    </source>
</reference>
<dbReference type="PATRIC" id="fig|1217693.3.peg.1081"/>
<evidence type="ECO:0008006" key="3">
    <source>
        <dbReference type="Google" id="ProtNLM"/>
    </source>
</evidence>
<evidence type="ECO:0000313" key="1">
    <source>
        <dbReference type="EMBL" id="ENX10236.1"/>
    </source>
</evidence>
<proteinExistence type="predicted"/>
<dbReference type="STRING" id="70346.F897_01126"/>
<dbReference type="HOGENOM" id="CLU_1259204_0_0_6"/>
<protein>
    <recommendedName>
        <fullName evidence="3">Peptidase S24/S26A/S26B/S26C domain-containing protein</fullName>
    </recommendedName>
</protein>
<dbReference type="Proteomes" id="UP000013101">
    <property type="component" value="Unassembled WGS sequence"/>
</dbReference>
<name>N9NXD7_9GAMM</name>
<comment type="caution">
    <text evidence="1">The sequence shown here is derived from an EMBL/GenBank/DDBJ whole genome shotgun (WGS) entry which is preliminary data.</text>
</comment>
<dbReference type="AlphaFoldDB" id="N9NXD7"/>